<evidence type="ECO:0000313" key="2">
    <source>
        <dbReference type="EMBL" id="GGY67944.1"/>
    </source>
</evidence>
<sequence length="163" mass="17291">MSLDNLKKQQGFLMPLAIFIVVVMGLFALVISRNTIQSATSVTLEAVSTQAFYAAESGAQQGMQTLFFPDASSRQQADTRCAGLNTTYNFSVAGLNNCSAAVVCSCRFQDNTNCAPVTAANYTSSAAQNKTMSFYTITSTGTCGAGTLRATRTIEAGSFLKQE</sequence>
<keyword evidence="1" id="KW-1133">Transmembrane helix</keyword>
<name>A0ABQ3AX09_9GAMM</name>
<accession>A0ABQ3AX09</accession>
<evidence type="ECO:0000313" key="3">
    <source>
        <dbReference type="Proteomes" id="UP000619761"/>
    </source>
</evidence>
<keyword evidence="3" id="KW-1185">Reference proteome</keyword>
<dbReference type="EMBL" id="BMYZ01000001">
    <property type="protein sequence ID" value="GGY67944.1"/>
    <property type="molecule type" value="Genomic_DNA"/>
</dbReference>
<feature type="transmembrane region" description="Helical" evidence="1">
    <location>
        <begin position="12"/>
        <end position="31"/>
    </location>
</feature>
<keyword evidence="1" id="KW-0472">Membrane</keyword>
<dbReference type="RefSeq" id="WP_189416462.1">
    <property type="nucleotide sequence ID" value="NZ_BMYZ01000001.1"/>
</dbReference>
<evidence type="ECO:0000256" key="1">
    <source>
        <dbReference type="SAM" id="Phobius"/>
    </source>
</evidence>
<proteinExistence type="predicted"/>
<comment type="caution">
    <text evidence="2">The sequence shown here is derived from an EMBL/GenBank/DDBJ whole genome shotgun (WGS) entry which is preliminary data.</text>
</comment>
<keyword evidence="1" id="KW-0812">Transmembrane</keyword>
<evidence type="ECO:0008006" key="4">
    <source>
        <dbReference type="Google" id="ProtNLM"/>
    </source>
</evidence>
<protein>
    <recommendedName>
        <fullName evidence="4">MSHA biogenesis protein MshP</fullName>
    </recommendedName>
</protein>
<reference evidence="3" key="1">
    <citation type="journal article" date="2019" name="Int. J. Syst. Evol. Microbiol.">
        <title>The Global Catalogue of Microorganisms (GCM) 10K type strain sequencing project: providing services to taxonomists for standard genome sequencing and annotation.</title>
        <authorList>
            <consortium name="The Broad Institute Genomics Platform"/>
            <consortium name="The Broad Institute Genome Sequencing Center for Infectious Disease"/>
            <person name="Wu L."/>
            <person name="Ma J."/>
        </authorList>
    </citation>
    <scope>NUCLEOTIDE SEQUENCE [LARGE SCALE GENOMIC DNA]</scope>
    <source>
        <strain evidence="3">KCTC 32239</strain>
    </source>
</reference>
<organism evidence="2 3">
    <name type="scientific">Cellvibrio zantedeschiae</name>
    <dbReference type="NCBI Taxonomy" id="1237077"/>
    <lineage>
        <taxon>Bacteria</taxon>
        <taxon>Pseudomonadati</taxon>
        <taxon>Pseudomonadota</taxon>
        <taxon>Gammaproteobacteria</taxon>
        <taxon>Cellvibrionales</taxon>
        <taxon>Cellvibrionaceae</taxon>
        <taxon>Cellvibrio</taxon>
    </lineage>
</organism>
<gene>
    <name evidence="2" type="ORF">GCM10011613_10200</name>
</gene>
<dbReference type="Proteomes" id="UP000619761">
    <property type="component" value="Unassembled WGS sequence"/>
</dbReference>